<feature type="domain" description="Peptidase C51" evidence="3">
    <location>
        <begin position="178"/>
        <end position="315"/>
    </location>
</feature>
<feature type="compositionally biased region" description="Low complexity" evidence="1">
    <location>
        <begin position="91"/>
        <end position="100"/>
    </location>
</feature>
<feature type="compositionally biased region" description="Acidic residues" evidence="1">
    <location>
        <begin position="55"/>
        <end position="66"/>
    </location>
</feature>
<feature type="compositionally biased region" description="Acidic residues" evidence="1">
    <location>
        <begin position="101"/>
        <end position="112"/>
    </location>
</feature>
<dbReference type="AlphaFoldDB" id="A0AAW6FTE5"/>
<comment type="caution">
    <text evidence="4">The sequence shown here is derived from an EMBL/GenBank/DDBJ whole genome shotgun (WGS) entry which is preliminary data.</text>
</comment>
<dbReference type="RefSeq" id="WP_195191178.1">
    <property type="nucleotide sequence ID" value="NZ_JADMUL010000011.1"/>
</dbReference>
<organism evidence="4 5">
    <name type="scientific">Faecalitalea cylindroides</name>
    <dbReference type="NCBI Taxonomy" id="39483"/>
    <lineage>
        <taxon>Bacteria</taxon>
        <taxon>Bacillati</taxon>
        <taxon>Bacillota</taxon>
        <taxon>Erysipelotrichia</taxon>
        <taxon>Erysipelotrichales</taxon>
        <taxon>Erysipelotrichaceae</taxon>
        <taxon>Faecalitalea</taxon>
    </lineage>
</organism>
<evidence type="ECO:0000256" key="1">
    <source>
        <dbReference type="SAM" id="MobiDB-lite"/>
    </source>
</evidence>
<feature type="compositionally biased region" description="Polar residues" evidence="1">
    <location>
        <begin position="126"/>
        <end position="155"/>
    </location>
</feature>
<dbReference type="SUPFAM" id="SSF54001">
    <property type="entry name" value="Cysteine proteinases"/>
    <property type="match status" value="1"/>
</dbReference>
<reference evidence="4" key="1">
    <citation type="submission" date="2023-01" db="EMBL/GenBank/DDBJ databases">
        <title>Human gut microbiome strain richness.</title>
        <authorList>
            <person name="Chen-Liaw A."/>
        </authorList>
    </citation>
    <scope>NUCLEOTIDE SEQUENCE</scope>
    <source>
        <strain evidence="4">D55st1_G4_D55t1_190419</strain>
    </source>
</reference>
<dbReference type="PROSITE" id="PS50911">
    <property type="entry name" value="CHAP"/>
    <property type="match status" value="1"/>
</dbReference>
<name>A0AAW6FTE5_9FIRM</name>
<feature type="signal peptide" evidence="2">
    <location>
        <begin position="1"/>
        <end position="25"/>
    </location>
</feature>
<accession>A0AAW6FTE5</accession>
<evidence type="ECO:0000313" key="5">
    <source>
        <dbReference type="Proteomes" id="UP001220658"/>
    </source>
</evidence>
<dbReference type="EMBL" id="JAQNCK010000009">
    <property type="protein sequence ID" value="MDC0828004.1"/>
    <property type="molecule type" value="Genomic_DNA"/>
</dbReference>
<gene>
    <name evidence="4" type="ORF">POG00_04680</name>
</gene>
<dbReference type="InterPro" id="IPR038765">
    <property type="entry name" value="Papain-like_cys_pep_sf"/>
</dbReference>
<evidence type="ECO:0000313" key="4">
    <source>
        <dbReference type="EMBL" id="MDC0828004.1"/>
    </source>
</evidence>
<feature type="region of interest" description="Disordered" evidence="1">
    <location>
        <begin position="55"/>
        <end position="155"/>
    </location>
</feature>
<feature type="chain" id="PRO_5043420065" evidence="2">
    <location>
        <begin position="26"/>
        <end position="355"/>
    </location>
</feature>
<proteinExistence type="predicted"/>
<dbReference type="Pfam" id="PF05257">
    <property type="entry name" value="CHAP"/>
    <property type="match status" value="1"/>
</dbReference>
<dbReference type="Proteomes" id="UP001220658">
    <property type="component" value="Unassembled WGS sequence"/>
</dbReference>
<keyword evidence="2" id="KW-0732">Signal</keyword>
<evidence type="ECO:0000256" key="2">
    <source>
        <dbReference type="SAM" id="SignalP"/>
    </source>
</evidence>
<protein>
    <submittedName>
        <fullName evidence="4">CHAP domain-containing protein</fullName>
    </submittedName>
</protein>
<dbReference type="Gene3D" id="3.90.1720.10">
    <property type="entry name" value="endopeptidase domain like (from Nostoc punctiforme)"/>
    <property type="match status" value="1"/>
</dbReference>
<sequence length="355" mass="39278">MNRKNLIAVGMSMLCLFGASTIKIAANETNPISIQGQTTEASQVENNIEDIASVESEEMPTEEGNIEQEPSIPEQNTSEEENPPVEPPVPEEGNNPTEETPLPDDETSEEIPDVTRPSDEPITPPANETNEPSNSGGNAATSGTQNNPTTTNSYVGNTWYHPTSIQDLGYVGETKNAIKLDNFMTRNYSSFLLPNNPFSVGQCTWLAWSRFYQVYGFDSGARGNGKTNAAEIVKAHPDLFQLSSTPSAGAVFSMEKNTLYPEYGHVGFVEAFDGKYIWISEGNVFGGLDFTGNIWIHKVSWTEFKAQYPDVVFAVPKQEQKEEENVNALEKILSCKQTFLKQCIFLVNSRYQLNF</sequence>
<evidence type="ECO:0000259" key="3">
    <source>
        <dbReference type="PROSITE" id="PS50911"/>
    </source>
</evidence>
<dbReference type="InterPro" id="IPR007921">
    <property type="entry name" value="CHAP_dom"/>
</dbReference>